<sequence length="75" mass="8439">MIFLKHTKRILTSAILITLITLFSPLILKNSIALYIEQRVSYFTSLEVVSSIISPILALISIFSIAYSIIVIKNK</sequence>
<gene>
    <name evidence="2" type="ordered locus">CPF_1204</name>
</gene>
<name>A0A0H2YPK6_CLOP1</name>
<keyword evidence="1" id="KW-0472">Membrane</keyword>
<dbReference type="KEGG" id="cpf:CPF_1204"/>
<dbReference type="EMBL" id="CP000246">
    <property type="protein sequence ID" value="ABG82731.1"/>
    <property type="molecule type" value="Genomic_DNA"/>
</dbReference>
<organism evidence="2 3">
    <name type="scientific">Clostridium perfringens (strain ATCC 13124 / DSM 756 / JCM 1290 / NCIMB 6125 / NCTC 8237 / Type A)</name>
    <dbReference type="NCBI Taxonomy" id="195103"/>
    <lineage>
        <taxon>Bacteria</taxon>
        <taxon>Bacillati</taxon>
        <taxon>Bacillota</taxon>
        <taxon>Clostridia</taxon>
        <taxon>Eubacteriales</taxon>
        <taxon>Clostridiaceae</taxon>
        <taxon>Clostridium</taxon>
    </lineage>
</organism>
<feature type="transmembrane region" description="Helical" evidence="1">
    <location>
        <begin position="12"/>
        <end position="36"/>
    </location>
</feature>
<keyword evidence="3" id="KW-1185">Reference proteome</keyword>
<evidence type="ECO:0000313" key="3">
    <source>
        <dbReference type="Proteomes" id="UP000001823"/>
    </source>
</evidence>
<keyword evidence="1" id="KW-1133">Transmembrane helix</keyword>
<dbReference type="AlphaFoldDB" id="A0A0H2YPK6"/>
<proteinExistence type="predicted"/>
<dbReference type="Proteomes" id="UP000001823">
    <property type="component" value="Chromosome"/>
</dbReference>
<dbReference type="HOGENOM" id="CLU_2715284_0_0_9"/>
<evidence type="ECO:0000313" key="2">
    <source>
        <dbReference type="EMBL" id="ABG82731.1"/>
    </source>
</evidence>
<evidence type="ECO:0000256" key="1">
    <source>
        <dbReference type="SAM" id="Phobius"/>
    </source>
</evidence>
<dbReference type="STRING" id="195103.CPF_1204"/>
<feature type="transmembrane region" description="Helical" evidence="1">
    <location>
        <begin position="48"/>
        <end position="72"/>
    </location>
</feature>
<dbReference type="GeneID" id="93002518"/>
<dbReference type="PaxDb" id="195103-CPF_1204"/>
<accession>A0A0H2YPK6</accession>
<dbReference type="RefSeq" id="WP_011590609.1">
    <property type="nucleotide sequence ID" value="NC_008261.1"/>
</dbReference>
<keyword evidence="1" id="KW-0812">Transmembrane</keyword>
<protein>
    <submittedName>
        <fullName evidence="2">Uncharacterized protein</fullName>
    </submittedName>
</protein>
<reference evidence="2 3" key="1">
    <citation type="journal article" date="2006" name="Genome Res.">
        <title>Skewed genomic variability in strains of the toxigenic bacterial pathogen, Clostridium perfringens.</title>
        <authorList>
            <person name="Myers G.S."/>
            <person name="Rasko D.A."/>
            <person name="Cheung J.K."/>
            <person name="Ravel J."/>
            <person name="Seshadri R."/>
            <person name="Deboy R.T."/>
            <person name="Ren Q."/>
            <person name="Varga J."/>
            <person name="Awad M.M."/>
            <person name="Brinkac L.M."/>
            <person name="Daugherty S.C."/>
            <person name="Haft D.H."/>
            <person name="Dodson R.J."/>
            <person name="Madupu R."/>
            <person name="Nelson W.C."/>
            <person name="Rosovitz M.J."/>
            <person name="Sullivan S.A."/>
            <person name="Khouri H."/>
            <person name="Dimitrov G.I."/>
            <person name="Watkins K.L."/>
            <person name="Mulligan S."/>
            <person name="Benton J."/>
            <person name="Radune D."/>
            <person name="Fisher D.J."/>
            <person name="Atkins H.S."/>
            <person name="Hiscox T."/>
            <person name="Jost B.H."/>
            <person name="Billington S.J."/>
            <person name="Songer J.G."/>
            <person name="McClane B.A."/>
            <person name="Titball R.W."/>
            <person name="Rood J.I."/>
            <person name="Melville S.B."/>
            <person name="Paulsen I.T."/>
        </authorList>
    </citation>
    <scope>NUCLEOTIDE SEQUENCE [LARGE SCALE GENOMIC DNA]</scope>
    <source>
        <strain evidence="3">ATCC 13124 / DSM 756 / JCM 1290 / NCIMB 6125 / NCTC 8237 / S 107 / Type A</strain>
    </source>
</reference>